<protein>
    <submittedName>
        <fullName evidence="1">Uncharacterized protein</fullName>
    </submittedName>
</protein>
<organism evidence="1 2">
    <name type="scientific">Elysia chlorotica</name>
    <name type="common">Eastern emerald elysia</name>
    <name type="synonym">Sea slug</name>
    <dbReference type="NCBI Taxonomy" id="188477"/>
    <lineage>
        <taxon>Eukaryota</taxon>
        <taxon>Metazoa</taxon>
        <taxon>Spiralia</taxon>
        <taxon>Lophotrochozoa</taxon>
        <taxon>Mollusca</taxon>
        <taxon>Gastropoda</taxon>
        <taxon>Heterobranchia</taxon>
        <taxon>Euthyneura</taxon>
        <taxon>Panpulmonata</taxon>
        <taxon>Sacoglossa</taxon>
        <taxon>Placobranchoidea</taxon>
        <taxon>Plakobranchidae</taxon>
        <taxon>Elysia</taxon>
    </lineage>
</organism>
<reference evidence="1 2" key="1">
    <citation type="submission" date="2019-01" db="EMBL/GenBank/DDBJ databases">
        <title>A draft genome assembly of the solar-powered sea slug Elysia chlorotica.</title>
        <authorList>
            <person name="Cai H."/>
            <person name="Li Q."/>
            <person name="Fang X."/>
            <person name="Li J."/>
            <person name="Curtis N.E."/>
            <person name="Altenburger A."/>
            <person name="Shibata T."/>
            <person name="Feng M."/>
            <person name="Maeda T."/>
            <person name="Schwartz J.A."/>
            <person name="Shigenobu S."/>
            <person name="Lundholm N."/>
            <person name="Nishiyama T."/>
            <person name="Yang H."/>
            <person name="Hasebe M."/>
            <person name="Li S."/>
            <person name="Pierce S.K."/>
            <person name="Wang J."/>
        </authorList>
    </citation>
    <scope>NUCLEOTIDE SEQUENCE [LARGE SCALE GENOMIC DNA]</scope>
    <source>
        <strain evidence="1">EC2010</strain>
        <tissue evidence="1">Whole organism of an adult</tissue>
    </source>
</reference>
<evidence type="ECO:0000313" key="1">
    <source>
        <dbReference type="EMBL" id="RUS86867.1"/>
    </source>
</evidence>
<sequence length="104" mass="12456">MENVILKQKKFKLFKLLRQKKSTFLSLSLSSSQALQRSKLIQSGSLEIKQTKTKIFEFLRNTLKFFSVIILYPRSPYRHLRIFKKKKMIHGRQNYIIYTTCIIL</sequence>
<accession>A0A3S1BRE8</accession>
<comment type="caution">
    <text evidence="1">The sequence shown here is derived from an EMBL/GenBank/DDBJ whole genome shotgun (WGS) entry which is preliminary data.</text>
</comment>
<name>A0A3S1BRE8_ELYCH</name>
<gene>
    <name evidence="1" type="ORF">EGW08_005346</name>
</gene>
<proteinExistence type="predicted"/>
<dbReference type="EMBL" id="RQTK01000125">
    <property type="protein sequence ID" value="RUS86867.1"/>
    <property type="molecule type" value="Genomic_DNA"/>
</dbReference>
<evidence type="ECO:0000313" key="2">
    <source>
        <dbReference type="Proteomes" id="UP000271974"/>
    </source>
</evidence>
<dbReference type="AlphaFoldDB" id="A0A3S1BRE8"/>
<keyword evidence="2" id="KW-1185">Reference proteome</keyword>
<dbReference type="Proteomes" id="UP000271974">
    <property type="component" value="Unassembled WGS sequence"/>
</dbReference>